<accession>A0A9N9P1Y0</accession>
<evidence type="ECO:0000313" key="1">
    <source>
        <dbReference type="EMBL" id="CAG8794826.1"/>
    </source>
</evidence>
<dbReference type="AlphaFoldDB" id="A0A9N9P1Y0"/>
<protein>
    <submittedName>
        <fullName evidence="1">16517_t:CDS:1</fullName>
    </submittedName>
</protein>
<feature type="non-terminal residue" evidence="1">
    <location>
        <position position="56"/>
    </location>
</feature>
<dbReference type="Proteomes" id="UP000789405">
    <property type="component" value="Unassembled WGS sequence"/>
</dbReference>
<organism evidence="1 2">
    <name type="scientific">Dentiscutata erythropus</name>
    <dbReference type="NCBI Taxonomy" id="1348616"/>
    <lineage>
        <taxon>Eukaryota</taxon>
        <taxon>Fungi</taxon>
        <taxon>Fungi incertae sedis</taxon>
        <taxon>Mucoromycota</taxon>
        <taxon>Glomeromycotina</taxon>
        <taxon>Glomeromycetes</taxon>
        <taxon>Diversisporales</taxon>
        <taxon>Gigasporaceae</taxon>
        <taxon>Dentiscutata</taxon>
    </lineage>
</organism>
<gene>
    <name evidence="1" type="ORF">DERYTH_LOCUS22146</name>
</gene>
<sequence>LTTSIPEIENVELLENRSSVGSLSETDNFSSDELCRFLLNIYNVQESSITGSERFP</sequence>
<reference evidence="1" key="1">
    <citation type="submission" date="2021-06" db="EMBL/GenBank/DDBJ databases">
        <authorList>
            <person name="Kallberg Y."/>
            <person name="Tangrot J."/>
            <person name="Rosling A."/>
        </authorList>
    </citation>
    <scope>NUCLEOTIDE SEQUENCE</scope>
    <source>
        <strain evidence="1">MA453B</strain>
    </source>
</reference>
<proteinExistence type="predicted"/>
<name>A0A9N9P1Y0_9GLOM</name>
<evidence type="ECO:0000313" key="2">
    <source>
        <dbReference type="Proteomes" id="UP000789405"/>
    </source>
</evidence>
<dbReference type="EMBL" id="CAJVPY010029950">
    <property type="protein sequence ID" value="CAG8794826.1"/>
    <property type="molecule type" value="Genomic_DNA"/>
</dbReference>
<comment type="caution">
    <text evidence="1">The sequence shown here is derived from an EMBL/GenBank/DDBJ whole genome shotgun (WGS) entry which is preliminary data.</text>
</comment>
<dbReference type="OrthoDB" id="10619661at2759"/>
<keyword evidence="2" id="KW-1185">Reference proteome</keyword>
<feature type="non-terminal residue" evidence="1">
    <location>
        <position position="1"/>
    </location>
</feature>